<organism evidence="4 5">
    <name type="scientific">Diutina rugosa</name>
    <name type="common">Yeast</name>
    <name type="synonym">Candida rugosa</name>
    <dbReference type="NCBI Taxonomy" id="5481"/>
    <lineage>
        <taxon>Eukaryota</taxon>
        <taxon>Fungi</taxon>
        <taxon>Dikarya</taxon>
        <taxon>Ascomycota</taxon>
        <taxon>Saccharomycotina</taxon>
        <taxon>Pichiomycetes</taxon>
        <taxon>Debaryomycetaceae</taxon>
        <taxon>Diutina</taxon>
    </lineage>
</organism>
<accession>A0A642UD06</accession>
<dbReference type="EMBL" id="SWFT01000161">
    <property type="protein sequence ID" value="KAA8896948.1"/>
    <property type="molecule type" value="Genomic_DNA"/>
</dbReference>
<dbReference type="AlphaFoldDB" id="A0A642UD06"/>
<feature type="compositionally biased region" description="Low complexity" evidence="2">
    <location>
        <begin position="197"/>
        <end position="207"/>
    </location>
</feature>
<name>A0A642UD06_DIURU</name>
<dbReference type="Proteomes" id="UP000449547">
    <property type="component" value="Unassembled WGS sequence"/>
</dbReference>
<comment type="caution">
    <text evidence="4">The sequence shown here is derived from an EMBL/GenBank/DDBJ whole genome shotgun (WGS) entry which is preliminary data.</text>
</comment>
<dbReference type="InterPro" id="IPR012677">
    <property type="entry name" value="Nucleotide-bd_a/b_plait_sf"/>
</dbReference>
<evidence type="ECO:0000313" key="5">
    <source>
        <dbReference type="Proteomes" id="UP000449547"/>
    </source>
</evidence>
<reference evidence="4 5" key="1">
    <citation type="submission" date="2019-07" db="EMBL/GenBank/DDBJ databases">
        <title>Genome assembly of two rare yeast pathogens: Diutina rugosa and Trichomonascus ciferrii.</title>
        <authorList>
            <person name="Mixao V."/>
            <person name="Saus E."/>
            <person name="Hansen A."/>
            <person name="Lass-Flor C."/>
            <person name="Gabaldon T."/>
        </authorList>
    </citation>
    <scope>NUCLEOTIDE SEQUENCE [LARGE SCALE GENOMIC DNA]</scope>
    <source>
        <strain evidence="4 5">CBS 613</strain>
    </source>
</reference>
<dbReference type="PANTHER" id="PTHR23147">
    <property type="entry name" value="SERINE/ARGININE RICH SPLICING FACTOR"/>
    <property type="match status" value="1"/>
</dbReference>
<dbReference type="OrthoDB" id="5970at2759"/>
<feature type="compositionally biased region" description="Low complexity" evidence="2">
    <location>
        <begin position="125"/>
        <end position="138"/>
    </location>
</feature>
<dbReference type="InterPro" id="IPR035979">
    <property type="entry name" value="RBD_domain_sf"/>
</dbReference>
<feature type="compositionally biased region" description="Basic residues" evidence="2">
    <location>
        <begin position="88"/>
        <end position="99"/>
    </location>
</feature>
<dbReference type="RefSeq" id="XP_034009690.1">
    <property type="nucleotide sequence ID" value="XM_034158446.1"/>
</dbReference>
<evidence type="ECO:0000313" key="4">
    <source>
        <dbReference type="EMBL" id="KAA8896948.1"/>
    </source>
</evidence>
<dbReference type="PROSITE" id="PS50102">
    <property type="entry name" value="RRM"/>
    <property type="match status" value="1"/>
</dbReference>
<dbReference type="Pfam" id="PF00076">
    <property type="entry name" value="RRM_1"/>
    <property type="match status" value="1"/>
</dbReference>
<feature type="compositionally biased region" description="Basic and acidic residues" evidence="2">
    <location>
        <begin position="139"/>
        <end position="167"/>
    </location>
</feature>
<sequence>MPRNTLYVTNFSRESKAADLAPDFEHYGELIRLDIPPPRTDDGEKYAFVEYREVEAAEQALEMHGRQLPYAKEGGLMVQMARSDPYTRTRRSRGRRRDRRGPPDYGRGYDPRGYGYPDEPLAPEAYGPRGYGYAPRGGYNDREHSRDYDRREDYQSYRSKREREAQRRSYSRSPSRDRSRSPVRHRSRSPVRDRSPPARSRSPVRNRSPPPQSSHPPRSPVRDDAPPS</sequence>
<feature type="compositionally biased region" description="Low complexity" evidence="2">
    <location>
        <begin position="103"/>
        <end position="118"/>
    </location>
</feature>
<proteinExistence type="predicted"/>
<feature type="domain" description="RRM" evidence="3">
    <location>
        <begin position="4"/>
        <end position="83"/>
    </location>
</feature>
<dbReference type="GO" id="GO:0003723">
    <property type="term" value="F:RNA binding"/>
    <property type="evidence" value="ECO:0007669"/>
    <property type="project" value="UniProtKB-UniRule"/>
</dbReference>
<protein>
    <recommendedName>
        <fullName evidence="3">RRM domain-containing protein</fullName>
    </recommendedName>
</protein>
<gene>
    <name evidence="4" type="ORF">DIURU_005461</name>
</gene>
<dbReference type="SUPFAM" id="SSF54928">
    <property type="entry name" value="RNA-binding domain, RBD"/>
    <property type="match status" value="1"/>
</dbReference>
<evidence type="ECO:0000256" key="2">
    <source>
        <dbReference type="SAM" id="MobiDB-lite"/>
    </source>
</evidence>
<evidence type="ECO:0000256" key="1">
    <source>
        <dbReference type="PROSITE-ProRule" id="PRU00176"/>
    </source>
</evidence>
<dbReference type="VEuPathDB" id="FungiDB:DIURU_005461"/>
<dbReference type="Gene3D" id="3.30.70.330">
    <property type="match status" value="1"/>
</dbReference>
<dbReference type="GeneID" id="54784112"/>
<dbReference type="OMA" id="PLIRCDV"/>
<dbReference type="SMART" id="SM00360">
    <property type="entry name" value="RRM"/>
    <property type="match status" value="1"/>
</dbReference>
<keyword evidence="5" id="KW-1185">Reference proteome</keyword>
<feature type="region of interest" description="Disordered" evidence="2">
    <location>
        <begin position="70"/>
        <end position="228"/>
    </location>
</feature>
<keyword evidence="1" id="KW-0694">RNA-binding</keyword>
<dbReference type="InterPro" id="IPR050907">
    <property type="entry name" value="SRSF"/>
</dbReference>
<evidence type="ECO:0000259" key="3">
    <source>
        <dbReference type="PROSITE" id="PS50102"/>
    </source>
</evidence>
<feature type="compositionally biased region" description="Pro residues" evidence="2">
    <location>
        <begin position="208"/>
        <end position="219"/>
    </location>
</feature>
<dbReference type="InterPro" id="IPR000504">
    <property type="entry name" value="RRM_dom"/>
</dbReference>